<gene>
    <name evidence="3" type="ORF">BCT54_15350</name>
</gene>
<evidence type="ECO:0000313" key="3">
    <source>
        <dbReference type="EMBL" id="PMM38753.1"/>
    </source>
</evidence>
<accession>A0A2N7JHG5</accession>
<comment type="caution">
    <text evidence="3">The sequence shown here is derived from an EMBL/GenBank/DDBJ whole genome shotgun (WGS) entry which is preliminary data.</text>
</comment>
<keyword evidence="2" id="KW-0472">Membrane</keyword>
<evidence type="ECO:0000256" key="1">
    <source>
        <dbReference type="SAM" id="Coils"/>
    </source>
</evidence>
<reference evidence="4" key="1">
    <citation type="submission" date="2016-07" db="EMBL/GenBank/DDBJ databases">
        <title>Nontailed viruses are major unrecognized killers of bacteria in the ocean.</title>
        <authorList>
            <person name="Kauffman K."/>
            <person name="Hussain F."/>
            <person name="Yang J."/>
            <person name="Arevalo P."/>
            <person name="Brown J."/>
            <person name="Cutler M."/>
            <person name="Kelly L."/>
            <person name="Polz M.F."/>
        </authorList>
    </citation>
    <scope>NUCLEOTIDE SEQUENCE [LARGE SCALE GENOMIC DNA]</scope>
    <source>
        <strain evidence="4">10N.261.48.B5</strain>
    </source>
</reference>
<feature type="transmembrane region" description="Helical" evidence="2">
    <location>
        <begin position="21"/>
        <end position="43"/>
    </location>
</feature>
<feature type="coiled-coil region" evidence="1">
    <location>
        <begin position="118"/>
        <end position="163"/>
    </location>
</feature>
<keyword evidence="1" id="KW-0175">Coiled coil</keyword>
<evidence type="ECO:0000256" key="2">
    <source>
        <dbReference type="SAM" id="Phobius"/>
    </source>
</evidence>
<keyword evidence="2" id="KW-1133">Transmembrane helix</keyword>
<evidence type="ECO:0000313" key="4">
    <source>
        <dbReference type="Proteomes" id="UP000235533"/>
    </source>
</evidence>
<sequence>MLADAMTSIKAYLYERAASPLLGSLIVSWCAWNYKFLLLWVSGMKFPEKLRYVHVLYSSDYEIYLQGVLFPLLTSMVYLFLFTYPAEWVYRFSLGRQMVLNNLRNEKQENELLTVEQSKAVRNQLADTEKQFDEQIERKDRAIEVRDREIERLTSEIESLKVEKNTSKPKQQKEEGVTLKAELEPNFGMSEEKLKELIRTPYSHQPKTENEFMLVILQALASTPNKLTMRQIMDHFTGENGGKAKLYLDELVHNGIVKHSSGYYDLPHTVRKMALENS</sequence>
<dbReference type="Proteomes" id="UP000235533">
    <property type="component" value="Unassembled WGS sequence"/>
</dbReference>
<protein>
    <submittedName>
        <fullName evidence="3">Uncharacterized protein</fullName>
    </submittedName>
</protein>
<dbReference type="RefSeq" id="WP_102554509.1">
    <property type="nucleotide sequence ID" value="NZ_MCZF01000326.1"/>
</dbReference>
<organism evidence="3 4">
    <name type="scientific">Vibrio splendidus</name>
    <dbReference type="NCBI Taxonomy" id="29497"/>
    <lineage>
        <taxon>Bacteria</taxon>
        <taxon>Pseudomonadati</taxon>
        <taxon>Pseudomonadota</taxon>
        <taxon>Gammaproteobacteria</taxon>
        <taxon>Vibrionales</taxon>
        <taxon>Vibrionaceae</taxon>
        <taxon>Vibrio</taxon>
    </lineage>
</organism>
<keyword evidence="2" id="KW-0812">Transmembrane</keyword>
<feature type="transmembrane region" description="Helical" evidence="2">
    <location>
        <begin position="63"/>
        <end position="84"/>
    </location>
</feature>
<name>A0A2N7JHG5_VIBSP</name>
<dbReference type="EMBL" id="MCZF01000326">
    <property type="protein sequence ID" value="PMM38753.1"/>
    <property type="molecule type" value="Genomic_DNA"/>
</dbReference>
<proteinExistence type="predicted"/>
<dbReference type="AlphaFoldDB" id="A0A2N7JHG5"/>